<dbReference type="RefSeq" id="WP_290205324.1">
    <property type="nucleotide sequence ID" value="NZ_JASDDK010000001.1"/>
</dbReference>
<protein>
    <submittedName>
        <fullName evidence="7">Oligosaccharide flippase family protein</fullName>
    </submittedName>
</protein>
<organism evidence="7 8">
    <name type="scientific">Winogradskyella bathintestinalis</name>
    <dbReference type="NCBI Taxonomy" id="3035208"/>
    <lineage>
        <taxon>Bacteria</taxon>
        <taxon>Pseudomonadati</taxon>
        <taxon>Bacteroidota</taxon>
        <taxon>Flavobacteriia</taxon>
        <taxon>Flavobacteriales</taxon>
        <taxon>Flavobacteriaceae</taxon>
        <taxon>Winogradskyella</taxon>
    </lineage>
</organism>
<keyword evidence="8" id="KW-1185">Reference proteome</keyword>
<feature type="transmembrane region" description="Helical" evidence="6">
    <location>
        <begin position="49"/>
        <end position="72"/>
    </location>
</feature>
<feature type="transmembrane region" description="Helical" evidence="6">
    <location>
        <begin position="149"/>
        <end position="169"/>
    </location>
</feature>
<dbReference type="Proteomes" id="UP001231197">
    <property type="component" value="Unassembled WGS sequence"/>
</dbReference>
<reference evidence="7 8" key="1">
    <citation type="journal article" date="2023" name="Int. J. Syst. Evol. Microbiol.">
        <title>Winogradskyella bathintestinalis sp. nov., isolated from the intestine of the deep-sea loosejaw dragonfish, Malacosteus niger.</title>
        <authorList>
            <person name="Uniacke-Lowe S."/>
            <person name="Johnson C.N."/>
            <person name="Stanton C."/>
            <person name="Hill C."/>
            <person name="Ross P."/>
        </authorList>
    </citation>
    <scope>NUCLEOTIDE SEQUENCE [LARGE SCALE GENOMIC DNA]</scope>
    <source>
        <strain evidence="7 8">APC 3343</strain>
    </source>
</reference>
<feature type="transmembrane region" description="Helical" evidence="6">
    <location>
        <begin position="84"/>
        <end position="103"/>
    </location>
</feature>
<comment type="caution">
    <text evidence="7">The sequence shown here is derived from an EMBL/GenBank/DDBJ whole genome shotgun (WGS) entry which is preliminary data.</text>
</comment>
<evidence type="ECO:0000256" key="6">
    <source>
        <dbReference type="SAM" id="Phobius"/>
    </source>
</evidence>
<keyword evidence="3 6" id="KW-0812">Transmembrane</keyword>
<evidence type="ECO:0000256" key="1">
    <source>
        <dbReference type="ARBA" id="ARBA00004651"/>
    </source>
</evidence>
<evidence type="ECO:0000256" key="4">
    <source>
        <dbReference type="ARBA" id="ARBA00022989"/>
    </source>
</evidence>
<feature type="transmembrane region" description="Helical" evidence="6">
    <location>
        <begin position="457"/>
        <end position="475"/>
    </location>
</feature>
<feature type="transmembrane region" description="Helical" evidence="6">
    <location>
        <begin position="339"/>
        <end position="363"/>
    </location>
</feature>
<evidence type="ECO:0000313" key="8">
    <source>
        <dbReference type="Proteomes" id="UP001231197"/>
    </source>
</evidence>
<proteinExistence type="predicted"/>
<feature type="transmembrane region" description="Helical" evidence="6">
    <location>
        <begin position="115"/>
        <end position="137"/>
    </location>
</feature>
<dbReference type="PANTHER" id="PTHR30250:SF11">
    <property type="entry name" value="O-ANTIGEN TRANSPORTER-RELATED"/>
    <property type="match status" value="1"/>
</dbReference>
<keyword evidence="5 6" id="KW-0472">Membrane</keyword>
<evidence type="ECO:0000313" key="7">
    <source>
        <dbReference type="EMBL" id="MDN3491628.1"/>
    </source>
</evidence>
<dbReference type="InterPro" id="IPR050833">
    <property type="entry name" value="Poly_Biosynth_Transport"/>
</dbReference>
<dbReference type="PANTHER" id="PTHR30250">
    <property type="entry name" value="PST FAMILY PREDICTED COLANIC ACID TRANSPORTER"/>
    <property type="match status" value="1"/>
</dbReference>
<feature type="transmembrane region" description="Helical" evidence="6">
    <location>
        <begin position="404"/>
        <end position="423"/>
    </location>
</feature>
<feature type="transmembrane region" description="Helical" evidence="6">
    <location>
        <begin position="308"/>
        <end position="327"/>
    </location>
</feature>
<feature type="transmembrane region" description="Helical" evidence="6">
    <location>
        <begin position="12"/>
        <end position="29"/>
    </location>
</feature>
<dbReference type="Pfam" id="PF01943">
    <property type="entry name" value="Polysacc_synt"/>
    <property type="match status" value="1"/>
</dbReference>
<accession>A0ABT7ZRK3</accession>
<feature type="transmembrane region" description="Helical" evidence="6">
    <location>
        <begin position="266"/>
        <end position="288"/>
    </location>
</feature>
<evidence type="ECO:0000256" key="3">
    <source>
        <dbReference type="ARBA" id="ARBA00022692"/>
    </source>
</evidence>
<feature type="transmembrane region" description="Helical" evidence="6">
    <location>
        <begin position="189"/>
        <end position="208"/>
    </location>
</feature>
<name>A0ABT7ZRK3_9FLAO</name>
<gene>
    <name evidence="7" type="ORF">QMA06_02770</name>
</gene>
<keyword evidence="4 6" id="KW-1133">Transmembrane helix</keyword>
<comment type="subcellular location">
    <subcellularLocation>
        <location evidence="1">Cell membrane</location>
        <topology evidence="1">Multi-pass membrane protein</topology>
    </subcellularLocation>
</comment>
<feature type="transmembrane region" description="Helical" evidence="6">
    <location>
        <begin position="229"/>
        <end position="246"/>
    </location>
</feature>
<keyword evidence="2" id="KW-1003">Cell membrane</keyword>
<dbReference type="EMBL" id="JASDDK010000001">
    <property type="protein sequence ID" value="MDN3491628.1"/>
    <property type="molecule type" value="Genomic_DNA"/>
</dbReference>
<dbReference type="InterPro" id="IPR002797">
    <property type="entry name" value="Polysacc_synth"/>
</dbReference>
<feature type="transmembrane region" description="Helical" evidence="6">
    <location>
        <begin position="375"/>
        <end position="398"/>
    </location>
</feature>
<evidence type="ECO:0000256" key="2">
    <source>
        <dbReference type="ARBA" id="ARBA00022475"/>
    </source>
</evidence>
<evidence type="ECO:0000256" key="5">
    <source>
        <dbReference type="ARBA" id="ARBA00023136"/>
    </source>
</evidence>
<feature type="transmembrane region" description="Helical" evidence="6">
    <location>
        <begin position="435"/>
        <end position="451"/>
    </location>
</feature>
<sequence length="485" mass="55562">MSGFKSLFKQTFIYGLATVLPRMLSFILVPLYTDPSVLSVEEYGRVSFIFAYFVLFNVVLAYGMETAFFRFFNKEASQEKVTSTSAISLVLSSFALLAIAFLFRDQISTLINIDLKYLNLVFIILLLDALVIIPFAWLRATARPMRYAIIKIFNVAVNLGLNIFLLLYLKDLAQGSSFFSSFYIQDYQINYIFISNLIASGLTLALLLPFYARITFKFDTDLWKKMMKYAMPVLIAGIAYSVNETFDRILLESLLPPEVADENIGMYSACYKLALFMTLFATAFRLGIEPYFFSHSNTNNPQKNYAKILEYFVALGSVILLTVVVFADVLKPFIIRSEAYYEAMWIVPFILLANLCLGIYHNLSVWYKITDRTKFGAYISILGAVITLVLNYVLIPIIGFKGSAIATLSAYSIMMLLSFYFGKQYYPVPYNLKKIGLYLTISISFSFLFFYRYREQYILGITMIIVFLGLVILLEKKELKQLLKR</sequence>